<organism evidence="6 7">
    <name type="scientific">Streptomyces tateyamensis</name>
    <dbReference type="NCBI Taxonomy" id="565073"/>
    <lineage>
        <taxon>Bacteria</taxon>
        <taxon>Bacillati</taxon>
        <taxon>Actinomycetota</taxon>
        <taxon>Actinomycetes</taxon>
        <taxon>Kitasatosporales</taxon>
        <taxon>Streptomycetaceae</taxon>
        <taxon>Streptomyces</taxon>
    </lineage>
</organism>
<dbReference type="InterPro" id="IPR027417">
    <property type="entry name" value="P-loop_NTPase"/>
</dbReference>
<keyword evidence="6" id="KW-0132">Cell division</keyword>
<dbReference type="GO" id="GO:0003677">
    <property type="term" value="F:DNA binding"/>
    <property type="evidence" value="ECO:0007669"/>
    <property type="project" value="InterPro"/>
</dbReference>
<name>A0A2V4NRI0_9ACTN</name>
<feature type="transmembrane region" description="Helical" evidence="4">
    <location>
        <begin position="20"/>
        <end position="40"/>
    </location>
</feature>
<feature type="transmembrane region" description="Helical" evidence="4">
    <location>
        <begin position="47"/>
        <end position="65"/>
    </location>
</feature>
<dbReference type="PANTHER" id="PTHR22683">
    <property type="entry name" value="SPORULATION PROTEIN RELATED"/>
    <property type="match status" value="1"/>
</dbReference>
<feature type="domain" description="FtsK" evidence="5">
    <location>
        <begin position="185"/>
        <end position="374"/>
    </location>
</feature>
<feature type="binding site" evidence="3">
    <location>
        <begin position="204"/>
        <end position="211"/>
    </location>
    <ligand>
        <name>ATP</name>
        <dbReference type="ChEBI" id="CHEBI:30616"/>
    </ligand>
</feature>
<keyword evidence="6" id="KW-0131">Cell cycle</keyword>
<dbReference type="Pfam" id="PF01580">
    <property type="entry name" value="FtsK_SpoIIIE"/>
    <property type="match status" value="2"/>
</dbReference>
<reference evidence="6 7" key="1">
    <citation type="submission" date="2018-03" db="EMBL/GenBank/DDBJ databases">
        <title>Bioinformatic expansion and discovery of thiopeptide antibiotics.</title>
        <authorList>
            <person name="Schwalen C.J."/>
            <person name="Hudson G.A."/>
            <person name="Mitchell D.A."/>
        </authorList>
    </citation>
    <scope>NUCLEOTIDE SEQUENCE [LARGE SCALE GENOMIC DNA]</scope>
    <source>
        <strain evidence="6 7">ATCC 21389</strain>
    </source>
</reference>
<keyword evidence="7" id="KW-1185">Reference proteome</keyword>
<gene>
    <name evidence="6" type="ORF">C7C46_16040</name>
</gene>
<accession>A0A2V4NRI0</accession>
<evidence type="ECO:0000313" key="7">
    <source>
        <dbReference type="Proteomes" id="UP000248039"/>
    </source>
</evidence>
<dbReference type="OrthoDB" id="5168624at2"/>
<keyword evidence="2 3" id="KW-0067">ATP-binding</keyword>
<evidence type="ECO:0000256" key="4">
    <source>
        <dbReference type="SAM" id="Phobius"/>
    </source>
</evidence>
<dbReference type="EMBL" id="PYBW01000049">
    <property type="protein sequence ID" value="PYC78630.1"/>
    <property type="molecule type" value="Genomic_DNA"/>
</dbReference>
<keyword evidence="1 3" id="KW-0547">Nucleotide-binding</keyword>
<dbReference type="GO" id="GO:0051301">
    <property type="term" value="P:cell division"/>
    <property type="evidence" value="ECO:0007669"/>
    <property type="project" value="UniProtKB-KW"/>
</dbReference>
<dbReference type="InterPro" id="IPR002543">
    <property type="entry name" value="FtsK_dom"/>
</dbReference>
<evidence type="ECO:0000256" key="3">
    <source>
        <dbReference type="PROSITE-ProRule" id="PRU00289"/>
    </source>
</evidence>
<evidence type="ECO:0000259" key="5">
    <source>
        <dbReference type="PROSITE" id="PS50901"/>
    </source>
</evidence>
<dbReference type="CDD" id="cd01127">
    <property type="entry name" value="TrwB_TraG_TraD_VirD4"/>
    <property type="match status" value="1"/>
</dbReference>
<keyword evidence="4" id="KW-0812">Transmembrane</keyword>
<dbReference type="PROSITE" id="PS50901">
    <property type="entry name" value="FTSK"/>
    <property type="match status" value="1"/>
</dbReference>
<keyword evidence="4" id="KW-1133">Transmembrane helix</keyword>
<comment type="caution">
    <text evidence="6">The sequence shown here is derived from an EMBL/GenBank/DDBJ whole genome shotgun (WGS) entry which is preliminary data.</text>
</comment>
<evidence type="ECO:0000256" key="1">
    <source>
        <dbReference type="ARBA" id="ARBA00022741"/>
    </source>
</evidence>
<dbReference type="InterPro" id="IPR003593">
    <property type="entry name" value="AAA+_ATPase"/>
</dbReference>
<proteinExistence type="predicted"/>
<dbReference type="InterPro" id="IPR050206">
    <property type="entry name" value="FtsK/SpoIIIE/SftA"/>
</dbReference>
<evidence type="ECO:0000313" key="6">
    <source>
        <dbReference type="EMBL" id="PYC78630.1"/>
    </source>
</evidence>
<sequence length="447" mass="47631">MRTVAWLAAAPAGHGVPLGLWLLVVGALVVGGLASASPWLRRAHPHAWWALAGFPVAVARVLWTWRRLAEVQNLSVAKRSQLAVVNQVVVRGRALKLVKPKLSLPRWRLGGLEVVVRLHPGQVPEQYAAAAEAMVHAWRVFAVRAISEKRGFVVLRAQAWDPLAVPFVPQVRSAGRLSAVVGILETGVWWRVNLRETPHVLAVGATRSGKSTLIAALVAQLARQKVALVGIDLKGAMELGLFERRLTALASSRAEAGPLLDRLVEIMTGRMARCRAEGVRSVWELPRLLQPVPIVVFVDEVAELFLMASSAEKNEVAQCSTALLRIGQLGAALGVHLVVAGQRFGSDLGPGATAIRSQLAGRIAFRVLDKGTAEMVLGDTAPDAVDAVQAISADMPGTALVSDTSTGGFLRARTHVVTVEQARKVAEEYAHLAPGLDELWAAGGGAA</sequence>
<dbReference type="AlphaFoldDB" id="A0A2V4NRI0"/>
<evidence type="ECO:0000256" key="2">
    <source>
        <dbReference type="ARBA" id="ARBA00022840"/>
    </source>
</evidence>
<protein>
    <submittedName>
        <fullName evidence="6">Cell division protein FtsK</fullName>
    </submittedName>
</protein>
<dbReference type="PANTHER" id="PTHR22683:SF41">
    <property type="entry name" value="DNA TRANSLOCASE FTSK"/>
    <property type="match status" value="1"/>
</dbReference>
<dbReference type="Gene3D" id="3.40.50.300">
    <property type="entry name" value="P-loop containing nucleotide triphosphate hydrolases"/>
    <property type="match status" value="1"/>
</dbReference>
<dbReference type="Proteomes" id="UP000248039">
    <property type="component" value="Unassembled WGS sequence"/>
</dbReference>
<dbReference type="SMART" id="SM00382">
    <property type="entry name" value="AAA"/>
    <property type="match status" value="1"/>
</dbReference>
<dbReference type="SUPFAM" id="SSF52540">
    <property type="entry name" value="P-loop containing nucleoside triphosphate hydrolases"/>
    <property type="match status" value="1"/>
</dbReference>
<dbReference type="GO" id="GO:0005524">
    <property type="term" value="F:ATP binding"/>
    <property type="evidence" value="ECO:0007669"/>
    <property type="project" value="UniProtKB-UniRule"/>
</dbReference>
<keyword evidence="4" id="KW-0472">Membrane</keyword>